<reference evidence="3 4" key="1">
    <citation type="submission" date="2024-09" db="EMBL/GenBank/DDBJ databases">
        <title>Nodulacao em especies de Leguminosae Basais da Amazonia e Caracterizacao dos Rizobios e Bacterias Associadas aos Nodulos.</title>
        <authorList>
            <person name="Jambeiro I.C.A."/>
            <person name="Lopes I.S."/>
            <person name="Aguiar E.R.G.R."/>
            <person name="Santos A.F.J."/>
            <person name="Dos Santos J.M.F."/>
            <person name="Gross E."/>
        </authorList>
    </citation>
    <scope>NUCLEOTIDE SEQUENCE [LARGE SCALE GENOMIC DNA]</scope>
    <source>
        <strain evidence="3 4">BRUESC1165</strain>
    </source>
</reference>
<evidence type="ECO:0000313" key="3">
    <source>
        <dbReference type="EMBL" id="MFC1460818.1"/>
    </source>
</evidence>
<dbReference type="Gene3D" id="2.60.120.10">
    <property type="entry name" value="Jelly Rolls"/>
    <property type="match status" value="1"/>
</dbReference>
<dbReference type="RefSeq" id="WP_203274529.1">
    <property type="nucleotide sequence ID" value="NZ_JAFBID010000070.1"/>
</dbReference>
<dbReference type="EMBL" id="JBHOMY010000127">
    <property type="protein sequence ID" value="MFC1460818.1"/>
    <property type="molecule type" value="Genomic_DNA"/>
</dbReference>
<sequence length="160" mass="17043">MQLLSLKAAICASAVLFVLTPATAQQHQHQHVMANPGDVAWKDGPPSLPKGAQMSVLYGDPAKDGVFVMRLKLPANYKIPAHTHPVDEVVTVISGEFNIGMGTNVDPAQMKPIAAGGVIAMAPGTQHYVQINQETVVQLSTRGPWGIAYVNPADDPRKSQ</sequence>
<keyword evidence="4" id="KW-1185">Reference proteome</keyword>
<keyword evidence="1" id="KW-0732">Signal</keyword>
<evidence type="ECO:0000313" key="4">
    <source>
        <dbReference type="Proteomes" id="UP001593940"/>
    </source>
</evidence>
<dbReference type="CDD" id="cd06989">
    <property type="entry name" value="cupin_DRT102"/>
    <property type="match status" value="1"/>
</dbReference>
<gene>
    <name evidence="3" type="ORF">ACETIH_29690</name>
</gene>
<dbReference type="Proteomes" id="UP001593940">
    <property type="component" value="Unassembled WGS sequence"/>
</dbReference>
<feature type="signal peptide" evidence="1">
    <location>
        <begin position="1"/>
        <end position="24"/>
    </location>
</feature>
<protein>
    <submittedName>
        <fullName evidence="3">Cupin domain-containing protein</fullName>
    </submittedName>
</protein>
<proteinExistence type="predicted"/>
<evidence type="ECO:0000256" key="1">
    <source>
        <dbReference type="SAM" id="SignalP"/>
    </source>
</evidence>
<dbReference type="Pfam" id="PF12973">
    <property type="entry name" value="Cupin_7"/>
    <property type="match status" value="1"/>
</dbReference>
<dbReference type="SUPFAM" id="SSF51182">
    <property type="entry name" value="RmlC-like cupins"/>
    <property type="match status" value="1"/>
</dbReference>
<dbReference type="InterPro" id="IPR025979">
    <property type="entry name" value="ChrR-like_cupin_dom"/>
</dbReference>
<comment type="caution">
    <text evidence="3">The sequence shown here is derived from an EMBL/GenBank/DDBJ whole genome shotgun (WGS) entry which is preliminary data.</text>
</comment>
<dbReference type="InterPro" id="IPR011051">
    <property type="entry name" value="RmlC_Cupin_sf"/>
</dbReference>
<feature type="chain" id="PRO_5045376587" evidence="1">
    <location>
        <begin position="25"/>
        <end position="160"/>
    </location>
</feature>
<accession>A0ABV6YHS1</accession>
<dbReference type="InterPro" id="IPR014710">
    <property type="entry name" value="RmlC-like_jellyroll"/>
</dbReference>
<organism evidence="3 4">
    <name type="scientific">Microvirga arabica</name>
    <dbReference type="NCBI Taxonomy" id="1128671"/>
    <lineage>
        <taxon>Bacteria</taxon>
        <taxon>Pseudomonadati</taxon>
        <taxon>Pseudomonadota</taxon>
        <taxon>Alphaproteobacteria</taxon>
        <taxon>Hyphomicrobiales</taxon>
        <taxon>Methylobacteriaceae</taxon>
        <taxon>Microvirga</taxon>
    </lineage>
</organism>
<name>A0ABV6YHS1_9HYPH</name>
<evidence type="ECO:0000259" key="2">
    <source>
        <dbReference type="Pfam" id="PF12973"/>
    </source>
</evidence>
<feature type="domain" description="ChrR-like cupin" evidence="2">
    <location>
        <begin position="30"/>
        <end position="102"/>
    </location>
</feature>